<dbReference type="Proteomes" id="UP001142055">
    <property type="component" value="Chromosome 1"/>
</dbReference>
<dbReference type="PANTHER" id="PTHR43176:SF3">
    <property type="entry name" value="3-HYDROXYISOBUTYRYL-COA HYDROLASE, MITOCHONDRIAL"/>
    <property type="match status" value="1"/>
</dbReference>
<comment type="catalytic activity">
    <reaction evidence="1">
        <text>3-hydroxy-2-methylpropanoyl-CoA + H2O = 3-hydroxy-2-methylpropanoate + CoA + H(+)</text>
        <dbReference type="Rhea" id="RHEA:20888"/>
        <dbReference type="ChEBI" id="CHEBI:11805"/>
        <dbReference type="ChEBI" id="CHEBI:15377"/>
        <dbReference type="ChEBI" id="CHEBI:15378"/>
        <dbReference type="ChEBI" id="CHEBI:57287"/>
        <dbReference type="ChEBI" id="CHEBI:57340"/>
        <dbReference type="EC" id="3.1.2.4"/>
    </reaction>
</comment>
<comment type="similarity">
    <text evidence="4">Belongs to the enoyl-CoA hydratase/isomerase family.</text>
</comment>
<evidence type="ECO:0000256" key="7">
    <source>
        <dbReference type="ARBA" id="ARBA00022456"/>
    </source>
</evidence>
<evidence type="ECO:0000256" key="1">
    <source>
        <dbReference type="ARBA" id="ARBA00001709"/>
    </source>
</evidence>
<dbReference type="EC" id="3.1.2.4" evidence="5"/>
<sequence>MTLLATTRCSCLRLVIGPLRVTGKFNNVRTMSTESAVQFETKGNKGIITLNRPKALNALNLDMVRLIYPQLKKWESDSKMKMVILKGAGEKAFCAGGDVRGEYFSPLILIIIINNKMHEINQHCVPISFIAIAESGRGSPISQDFFREEYRLNGKIGTLGIPFVSLIHGICMGGGVGLSVHGTFRVVTENAIFAMPETQIGFFSDVGGSYFLPRLPGKLGTYLALTGRRLKGLDIVKAGIATHFVSSSHLNYLEDELLRIEEPNANRISHILAKHQEQWKDDFKQEFSEKKHMGRINSTFGVDSVEKIIEALNQDSSSWSKEVFNDLSKASPLSLKVTFELIKRGQKQILPECLKMEFRVSQNILKHDDFYSGVTARLIDKTNNPKWNPQSLSDVTDSMVDSIFQKVDGVSDLNL</sequence>
<dbReference type="FunFam" id="3.90.226.10:FF:000026">
    <property type="entry name" value="3-hydroxyisobutyryl-CoA hydrolase, mitochondrial"/>
    <property type="match status" value="1"/>
</dbReference>
<dbReference type="InterPro" id="IPR032259">
    <property type="entry name" value="HIBYL-CoA-H"/>
</dbReference>
<evidence type="ECO:0000256" key="5">
    <source>
        <dbReference type="ARBA" id="ARBA00011915"/>
    </source>
</evidence>
<evidence type="ECO:0000256" key="4">
    <source>
        <dbReference type="ARBA" id="ARBA00005254"/>
    </source>
</evidence>
<evidence type="ECO:0000313" key="13">
    <source>
        <dbReference type="EMBL" id="KAJ6225384.1"/>
    </source>
</evidence>
<dbReference type="NCBIfam" id="NF004127">
    <property type="entry name" value="PRK05617.1"/>
    <property type="match status" value="1"/>
</dbReference>
<keyword evidence="9" id="KW-0496">Mitochondrion</keyword>
<evidence type="ECO:0000313" key="14">
    <source>
        <dbReference type="Proteomes" id="UP001142055"/>
    </source>
</evidence>
<dbReference type="SUPFAM" id="SSF52096">
    <property type="entry name" value="ClpP/crotonase"/>
    <property type="match status" value="1"/>
</dbReference>
<keyword evidence="7" id="KW-0101">Branched-chain amino acid catabolism</keyword>
<dbReference type="InterPro" id="IPR029045">
    <property type="entry name" value="ClpP/crotonase-like_dom_sf"/>
</dbReference>
<gene>
    <name evidence="13" type="ORF">RDWZM_003929</name>
</gene>
<dbReference type="GO" id="GO:0006574">
    <property type="term" value="P:L-valine catabolic process"/>
    <property type="evidence" value="ECO:0007669"/>
    <property type="project" value="TreeGrafter"/>
</dbReference>
<dbReference type="InterPro" id="IPR045004">
    <property type="entry name" value="ECH_dom"/>
</dbReference>
<evidence type="ECO:0000256" key="2">
    <source>
        <dbReference type="ARBA" id="ARBA00004173"/>
    </source>
</evidence>
<feature type="domain" description="Enoyl-CoA hydratase/isomerase" evidence="12">
    <location>
        <begin position="132"/>
        <end position="404"/>
    </location>
</feature>
<keyword evidence="8" id="KW-0378">Hydrolase</keyword>
<dbReference type="Pfam" id="PF16113">
    <property type="entry name" value="ECH_2"/>
    <property type="match status" value="2"/>
</dbReference>
<evidence type="ECO:0000256" key="9">
    <source>
        <dbReference type="ARBA" id="ARBA00023128"/>
    </source>
</evidence>
<feature type="domain" description="Enoyl-CoA hydratase/isomerase" evidence="12">
    <location>
        <begin position="46"/>
        <end position="101"/>
    </location>
</feature>
<protein>
    <recommendedName>
        <fullName evidence="6">3-hydroxyisobutyryl-CoA hydrolase, mitochondrial</fullName>
        <ecNumber evidence="5">3.1.2.4</ecNumber>
    </recommendedName>
    <alternativeName>
        <fullName evidence="11">3-hydroxyisobutyryl-coenzyme A hydrolase</fullName>
    </alternativeName>
</protein>
<dbReference type="PANTHER" id="PTHR43176">
    <property type="entry name" value="3-HYDROXYISOBUTYRYL-COA HYDROLASE-RELATED"/>
    <property type="match status" value="1"/>
</dbReference>
<dbReference type="AlphaFoldDB" id="A0A9Q0RT07"/>
<dbReference type="GO" id="GO:0003860">
    <property type="term" value="F:3-hydroxyisobutyryl-CoA hydrolase activity"/>
    <property type="evidence" value="ECO:0007669"/>
    <property type="project" value="UniProtKB-EC"/>
</dbReference>
<comment type="function">
    <text evidence="10">Hydrolyzes 3-hydroxyisobutyryl-CoA (HIBYL-CoA), a saline catabolite. Has high activity toward isobutyryl-CoA. Could be an isobutyryl-CoA dehydrogenase that functions in valine catabolism. Also hydrolyzes 3-hydroxypropanoyl-CoA.</text>
</comment>
<name>A0A9Q0RT07_BLOTA</name>
<evidence type="ECO:0000256" key="10">
    <source>
        <dbReference type="ARBA" id="ARBA00024871"/>
    </source>
</evidence>
<evidence type="ECO:0000256" key="3">
    <source>
        <dbReference type="ARBA" id="ARBA00005109"/>
    </source>
</evidence>
<dbReference type="OMA" id="EVFTMEY"/>
<reference evidence="13" key="1">
    <citation type="submission" date="2022-12" db="EMBL/GenBank/DDBJ databases">
        <title>Genome assemblies of Blomia tropicalis.</title>
        <authorList>
            <person name="Cui Y."/>
        </authorList>
    </citation>
    <scope>NUCLEOTIDE SEQUENCE</scope>
    <source>
        <tissue evidence="13">Adult mites</tissue>
    </source>
</reference>
<proteinExistence type="inferred from homology"/>
<evidence type="ECO:0000259" key="12">
    <source>
        <dbReference type="Pfam" id="PF16113"/>
    </source>
</evidence>
<dbReference type="EMBL" id="JAPWDV010000001">
    <property type="protein sequence ID" value="KAJ6225384.1"/>
    <property type="molecule type" value="Genomic_DNA"/>
</dbReference>
<comment type="subcellular location">
    <subcellularLocation>
        <location evidence="2">Mitochondrion</location>
    </subcellularLocation>
</comment>
<comment type="pathway">
    <text evidence="3">Amino-acid degradation; L-valine degradation.</text>
</comment>
<comment type="caution">
    <text evidence="13">The sequence shown here is derived from an EMBL/GenBank/DDBJ whole genome shotgun (WGS) entry which is preliminary data.</text>
</comment>
<evidence type="ECO:0000256" key="11">
    <source>
        <dbReference type="ARBA" id="ARBA00031181"/>
    </source>
</evidence>
<accession>A0A9Q0RT07</accession>
<dbReference type="Gene3D" id="3.90.226.10">
    <property type="entry name" value="2-enoyl-CoA Hydratase, Chain A, domain 1"/>
    <property type="match status" value="1"/>
</dbReference>
<evidence type="ECO:0000256" key="8">
    <source>
        <dbReference type="ARBA" id="ARBA00022801"/>
    </source>
</evidence>
<dbReference type="GO" id="GO:0005739">
    <property type="term" value="C:mitochondrion"/>
    <property type="evidence" value="ECO:0007669"/>
    <property type="project" value="UniProtKB-SubCell"/>
</dbReference>
<organism evidence="13 14">
    <name type="scientific">Blomia tropicalis</name>
    <name type="common">Mite</name>
    <dbReference type="NCBI Taxonomy" id="40697"/>
    <lineage>
        <taxon>Eukaryota</taxon>
        <taxon>Metazoa</taxon>
        <taxon>Ecdysozoa</taxon>
        <taxon>Arthropoda</taxon>
        <taxon>Chelicerata</taxon>
        <taxon>Arachnida</taxon>
        <taxon>Acari</taxon>
        <taxon>Acariformes</taxon>
        <taxon>Sarcoptiformes</taxon>
        <taxon>Astigmata</taxon>
        <taxon>Glycyphagoidea</taxon>
        <taxon>Echimyopodidae</taxon>
        <taxon>Blomia</taxon>
    </lineage>
</organism>
<keyword evidence="14" id="KW-1185">Reference proteome</keyword>
<dbReference type="CDD" id="cd06558">
    <property type="entry name" value="crotonase-like"/>
    <property type="match status" value="1"/>
</dbReference>
<evidence type="ECO:0000256" key="6">
    <source>
        <dbReference type="ARBA" id="ARBA00016714"/>
    </source>
</evidence>